<keyword evidence="3" id="KW-1185">Reference proteome</keyword>
<evidence type="ECO:0000259" key="1">
    <source>
        <dbReference type="PROSITE" id="PS51186"/>
    </source>
</evidence>
<dbReference type="Gene3D" id="3.40.630.30">
    <property type="match status" value="1"/>
</dbReference>
<protein>
    <submittedName>
        <fullName evidence="2">N-acetyltransferase family protein</fullName>
    </submittedName>
</protein>
<reference evidence="2 3" key="1">
    <citation type="submission" date="2024-08" db="EMBL/GenBank/DDBJ databases">
        <authorList>
            <person name="Arias E."/>
        </authorList>
    </citation>
    <scope>NUCLEOTIDE SEQUENCE [LARGE SCALE GENOMIC DNA]</scope>
    <source>
        <strain evidence="2 3">FAM 25317</strain>
    </source>
</reference>
<dbReference type="PANTHER" id="PTHR43415">
    <property type="entry name" value="SPERMIDINE N(1)-ACETYLTRANSFERASE"/>
    <property type="match status" value="1"/>
</dbReference>
<evidence type="ECO:0000313" key="3">
    <source>
        <dbReference type="Proteomes" id="UP001625389"/>
    </source>
</evidence>
<dbReference type="RefSeq" id="WP_407137284.1">
    <property type="nucleotide sequence ID" value="NZ_JBGQPK010000020.1"/>
</dbReference>
<gene>
    <name evidence="2" type="ORF">ACEN34_06335</name>
</gene>
<sequence length="174" mass="19338">MSDEVTIRIVRPTDAAQLLTLLRQLQQETPFLLADTTDLASSATAETEQLTQLLQTDNNLLLVAALGDQLVGFARVAASSAPEIQHIGEVGIALLHEFWGYGLGTALLEEVLAWAQANPLMRRLELTVQQRNQRAYQLYQKLGFQVEGQMARGFYDEQAGFQTLIQMALLIDHD</sequence>
<dbReference type="Pfam" id="PF00583">
    <property type="entry name" value="Acetyltransf_1"/>
    <property type="match status" value="1"/>
</dbReference>
<dbReference type="PANTHER" id="PTHR43415:SF3">
    <property type="entry name" value="GNAT-FAMILY ACETYLTRANSFERASE"/>
    <property type="match status" value="1"/>
</dbReference>
<dbReference type="CDD" id="cd04301">
    <property type="entry name" value="NAT_SF"/>
    <property type="match status" value="1"/>
</dbReference>
<dbReference type="InterPro" id="IPR016181">
    <property type="entry name" value="Acyl_CoA_acyltransferase"/>
</dbReference>
<dbReference type="SUPFAM" id="SSF55729">
    <property type="entry name" value="Acyl-CoA N-acyltransferases (Nat)"/>
    <property type="match status" value="1"/>
</dbReference>
<dbReference type="PROSITE" id="PS51186">
    <property type="entry name" value="GNAT"/>
    <property type="match status" value="1"/>
</dbReference>
<feature type="domain" description="N-acetyltransferase" evidence="1">
    <location>
        <begin position="5"/>
        <end position="172"/>
    </location>
</feature>
<dbReference type="Proteomes" id="UP001625389">
    <property type="component" value="Unassembled WGS sequence"/>
</dbReference>
<organism evidence="2 3">
    <name type="scientific">Loigolactobacillus zhaoyuanensis</name>
    <dbReference type="NCBI Taxonomy" id="2486017"/>
    <lineage>
        <taxon>Bacteria</taxon>
        <taxon>Bacillati</taxon>
        <taxon>Bacillota</taxon>
        <taxon>Bacilli</taxon>
        <taxon>Lactobacillales</taxon>
        <taxon>Lactobacillaceae</taxon>
        <taxon>Loigolactobacillus</taxon>
    </lineage>
</organism>
<dbReference type="InterPro" id="IPR000182">
    <property type="entry name" value="GNAT_dom"/>
</dbReference>
<comment type="caution">
    <text evidence="2">The sequence shown here is derived from an EMBL/GenBank/DDBJ whole genome shotgun (WGS) entry which is preliminary data.</text>
</comment>
<dbReference type="EMBL" id="JBGQPK010000020">
    <property type="protein sequence ID" value="MFL2029232.1"/>
    <property type="molecule type" value="Genomic_DNA"/>
</dbReference>
<evidence type="ECO:0000313" key="2">
    <source>
        <dbReference type="EMBL" id="MFL2029232.1"/>
    </source>
</evidence>
<accession>A0ABW8UEH0</accession>
<proteinExistence type="predicted"/>
<name>A0ABW8UEH0_9LACO</name>